<organism evidence="2 3">
    <name type="scientific">Glomerella acutata</name>
    <name type="common">Colletotrichum acutatum</name>
    <dbReference type="NCBI Taxonomy" id="27357"/>
    <lineage>
        <taxon>Eukaryota</taxon>
        <taxon>Fungi</taxon>
        <taxon>Dikarya</taxon>
        <taxon>Ascomycota</taxon>
        <taxon>Pezizomycotina</taxon>
        <taxon>Sordariomycetes</taxon>
        <taxon>Hypocreomycetidae</taxon>
        <taxon>Glomerellales</taxon>
        <taxon>Glomerellaceae</taxon>
        <taxon>Colletotrichum</taxon>
        <taxon>Colletotrichum acutatum species complex</taxon>
    </lineage>
</organism>
<gene>
    <name evidence="2" type="ORF">BDZ83DRAFT_635751</name>
</gene>
<proteinExistence type="predicted"/>
<evidence type="ECO:0000256" key="1">
    <source>
        <dbReference type="SAM" id="MobiDB-lite"/>
    </source>
</evidence>
<sequence>MAPRAPVSLSPTWSLFTGQEHMRTAASPAAQPRPKTCLTPCFRPTGSDSTTKPRHPISACQGP</sequence>
<reference evidence="2" key="1">
    <citation type="submission" date="2021-12" db="EMBL/GenBank/DDBJ databases">
        <title>Comparative genomics, transcriptomics and evolutionary studies reveal genomic signatures of adaptation to plant cell wall in hemibiotrophic fungi.</title>
        <authorList>
            <consortium name="DOE Joint Genome Institute"/>
            <person name="Baroncelli R."/>
            <person name="Diaz J.F."/>
            <person name="Benocci T."/>
            <person name="Peng M."/>
            <person name="Battaglia E."/>
            <person name="Haridas S."/>
            <person name="Andreopoulos W."/>
            <person name="Labutti K."/>
            <person name="Pangilinan J."/>
            <person name="Floch G.L."/>
            <person name="Makela M.R."/>
            <person name="Henrissat B."/>
            <person name="Grigoriev I.V."/>
            <person name="Crouch J.A."/>
            <person name="De Vries R.P."/>
            <person name="Sukno S.A."/>
            <person name="Thon M.R."/>
        </authorList>
    </citation>
    <scope>NUCLEOTIDE SEQUENCE</scope>
    <source>
        <strain evidence="2">CBS 112980</strain>
    </source>
</reference>
<evidence type="ECO:0000313" key="2">
    <source>
        <dbReference type="EMBL" id="KAK1715512.1"/>
    </source>
</evidence>
<evidence type="ECO:0000313" key="3">
    <source>
        <dbReference type="Proteomes" id="UP001244207"/>
    </source>
</evidence>
<dbReference type="Proteomes" id="UP001244207">
    <property type="component" value="Unassembled WGS sequence"/>
</dbReference>
<accession>A0AAD8XBL3</accession>
<keyword evidence="3" id="KW-1185">Reference proteome</keyword>
<name>A0AAD8XBL3_GLOAC</name>
<dbReference type="GeneID" id="85393100"/>
<dbReference type="RefSeq" id="XP_060360311.1">
    <property type="nucleotide sequence ID" value="XM_060509201.1"/>
</dbReference>
<dbReference type="AlphaFoldDB" id="A0AAD8XBL3"/>
<dbReference type="EMBL" id="JAHMHS010000122">
    <property type="protein sequence ID" value="KAK1715512.1"/>
    <property type="molecule type" value="Genomic_DNA"/>
</dbReference>
<feature type="region of interest" description="Disordered" evidence="1">
    <location>
        <begin position="42"/>
        <end position="63"/>
    </location>
</feature>
<protein>
    <submittedName>
        <fullName evidence="2">Uncharacterized protein</fullName>
    </submittedName>
</protein>
<comment type="caution">
    <text evidence="2">The sequence shown here is derived from an EMBL/GenBank/DDBJ whole genome shotgun (WGS) entry which is preliminary data.</text>
</comment>